<dbReference type="SUPFAM" id="SSF50494">
    <property type="entry name" value="Trypsin-like serine proteases"/>
    <property type="match status" value="1"/>
</dbReference>
<dbReference type="InterPro" id="IPR027417">
    <property type="entry name" value="P-loop_NTPase"/>
</dbReference>
<reference evidence="1 2" key="1">
    <citation type="submission" date="2019-04" db="EMBL/GenBank/DDBJ databases">
        <title>Genome sequencing of Clostridium botulinum Groups I-IV and Clostridium butyricum.</title>
        <authorList>
            <person name="Brunt J."/>
            <person name="Van Vliet A.H.M."/>
            <person name="Stringer S.C."/>
            <person name="Carter A.T."/>
            <person name="Peck M.W."/>
        </authorList>
    </citation>
    <scope>NUCLEOTIDE SEQUENCE [LARGE SCALE GENOMIC DNA]</scope>
    <source>
        <strain evidence="1 2">1605</strain>
    </source>
</reference>
<comment type="caution">
    <text evidence="1">The sequence shown here is derived from an EMBL/GenBank/DDBJ whole genome shotgun (WGS) entry which is preliminary data.</text>
</comment>
<dbReference type="EMBL" id="SWOV01000023">
    <property type="protein sequence ID" value="NFF88177.1"/>
    <property type="molecule type" value="Genomic_DNA"/>
</dbReference>
<protein>
    <submittedName>
        <fullName evidence="1">Trypsin-like peptidase domain-containing protein</fullName>
    </submittedName>
</protein>
<accession>A0A0L9YA40</accession>
<organism evidence="1 2">
    <name type="scientific">Clostridium botulinum</name>
    <dbReference type="NCBI Taxonomy" id="1491"/>
    <lineage>
        <taxon>Bacteria</taxon>
        <taxon>Bacillati</taxon>
        <taxon>Bacillota</taxon>
        <taxon>Clostridia</taxon>
        <taxon>Eubacteriales</taxon>
        <taxon>Clostridiaceae</taxon>
        <taxon>Clostridium</taxon>
    </lineage>
</organism>
<dbReference type="RefSeq" id="WP_053341952.1">
    <property type="nucleotide sequence ID" value="NZ_LFPA01000048.1"/>
</dbReference>
<dbReference type="InterPro" id="IPR009003">
    <property type="entry name" value="Peptidase_S1_PA"/>
</dbReference>
<sequence>MDIEKIDKILSQIVVRIDGEEVGSGFYIDENLILTAEHVIRKDRNKGKNVNIICDAKGQDVTSASILDYDEALDIALLKINKTVKGKLPLGIVNIKEGDRWRTYTCFQPLDGTGNDFEKDMIKGEVYQVEPFNNNGYDIHLSGVYLKGEPFYGGYSGCSGSPITINGNIVGIIIKEEQSQRETPLKAISFSRIKDFFIRNNLTFKEIKEENKLDISFNAIFQKVVSKDIAEEYSRLPSINLLYDQYNNSSSIVIPENIAMRSKLVKEIIKEFYNNDILNIYGLVSSGKSILAALIVKKINKYQLYIDLTGVNINSIDKFINDVMKGILESKNIYNVNEPIIEQICKIINVNGVMILDNFPFIRRGDKLYHFVNILIRTCKKYGMKAIIISTKDIKHLRYESNMLNIKYRESLPLTKEDIYEILRGYNLKCSETQANFFYGITNGNVSLVYSLFYYLNNNNWDFMDNFEEIITKQYAVDISEDLQYKIMDLIEDNEAKELLYRIALIDFPYSQEYVESIAEIEPGISFIAEKLSLLEGWILKDGQLYSNMPLLEGIAEKNLNSATVISTHKRIVEKLSKDNKCLDYNGFFRVFTHLNKAQEYNRAGLLLVNAIQELFNSKSEQDYWHILSIWSELNPPSQMDLKIVLYIRVMQIKGYDKFNIDSKSLFNKLDECIDKIIREDKQESLLVLVLISINFCISNPLIALKYLNIIFSHIDSETIERITYDLMEAKIEQILYMCCVKINSIEERKVFFKIYDGLNAKQIENLNTFEYIHEATSAICNNIWLNELKKQDKDKNWIQVLEQLAIIEAKAEKSNNKWLLINSIKARIIVYGEYVQDLEKAEKIAEKILNNELAKDKEVEFIIRNVIGRQFVYSKDFEKAKVYLDGITLDFNGFSLEKIDYLTQYSILNSNYDKEVAIKNLLDASVIISQSNLTYKEKVKNLGELAIEYWFNKDYNSMYNTIKNYINVMNGVHSQERDDKWKSLVVCLGHCTGYFSSILETGQPPKQTSDGDVYVEPRRGMFINDDGNKEFIYTKSKNAIIYAQMQMIAEFLGKYDDCECYLRQFINEYKDKDNIRGVIGRKLIIYASNGSLEEAYSLAIESAENIFLEKDRLNSKLDSTIANFLYDDFIIPIMFVIIGKYIIGNSDYKKDAAKLIELVRFKNYIKYDYVNLIESLIQYNIINDNHIMLNIENGHEFYEKLKVMEYISLFKWCFNNDLLQAVNIQNAFVNYLEKLYKKERYLFNEVIKGTFLKFWTYAYCKQRDRFSKTYEIDKKFQECFCDLNELDLKELIGLMKVGLN</sequence>
<evidence type="ECO:0000313" key="1">
    <source>
        <dbReference type="EMBL" id="NFF88177.1"/>
    </source>
</evidence>
<gene>
    <name evidence="1" type="ORF">FC774_09895</name>
</gene>
<dbReference type="Gene3D" id="2.40.10.10">
    <property type="entry name" value="Trypsin-like serine proteases"/>
    <property type="match status" value="1"/>
</dbReference>
<name>A0A0L9YA40_CLOBO</name>
<proteinExistence type="predicted"/>
<dbReference type="Proteomes" id="UP000476820">
    <property type="component" value="Unassembled WGS sequence"/>
</dbReference>
<dbReference type="SUPFAM" id="SSF52540">
    <property type="entry name" value="P-loop containing nucleoside triphosphate hydrolases"/>
    <property type="match status" value="1"/>
</dbReference>
<dbReference type="InterPro" id="IPR043504">
    <property type="entry name" value="Peptidase_S1_PA_chymotrypsin"/>
</dbReference>
<dbReference type="Pfam" id="PF13365">
    <property type="entry name" value="Trypsin_2"/>
    <property type="match status" value="1"/>
</dbReference>
<evidence type="ECO:0000313" key="2">
    <source>
        <dbReference type="Proteomes" id="UP000476820"/>
    </source>
</evidence>
<dbReference type="OrthoDB" id="1872880at2"/>